<evidence type="ECO:0000256" key="1">
    <source>
        <dbReference type="SAM" id="Coils"/>
    </source>
</evidence>
<dbReference type="EMBL" id="JAABOA010005169">
    <property type="protein sequence ID" value="KAF9577189.1"/>
    <property type="molecule type" value="Genomic_DNA"/>
</dbReference>
<keyword evidence="3" id="KW-1185">Reference proteome</keyword>
<name>A0A9P6FL00_9FUNG</name>
<accession>A0A9P6FL00</accession>
<feature type="non-terminal residue" evidence="2">
    <location>
        <position position="1"/>
    </location>
</feature>
<evidence type="ECO:0000313" key="3">
    <source>
        <dbReference type="Proteomes" id="UP000780801"/>
    </source>
</evidence>
<sequence length="352" mass="40631">VGLLYGVISLIIEYSRYISQRSIREYRILQAEAAWNSIPLQGGLMTRGIDIPDLDIKGNVRIIEAQHVTSTGFYPFTPGFQTIVDKSVYRYNLTDPGGEWLPLDEKQEYTYLVLQHSGTDQLKLPWTRLALYHQKSPPLKNGYVDNRSTFRHYLYPGQSLEIRYTLDIFPDLARSFRVRDILEDQIGELFKRDGPKSWTYIYSATVNTIPHPQMPNPEGYLTSVIVLRPASNTVRYHYKEEKYSIWNRVSTIGGLMGFFTSIIAFLCGADLRSPFGAMTKFGYFQRKTRQVFSETFGSKGRHGKIPFTTKESDLLLIEDQVPEMQTRRQVATLQERIDKLEIALSEYYLDTS</sequence>
<evidence type="ECO:0000313" key="2">
    <source>
        <dbReference type="EMBL" id="KAF9577189.1"/>
    </source>
</evidence>
<feature type="non-terminal residue" evidence="2">
    <location>
        <position position="352"/>
    </location>
</feature>
<dbReference type="AlphaFoldDB" id="A0A9P6FL00"/>
<comment type="caution">
    <text evidence="2">The sequence shown here is derived from an EMBL/GenBank/DDBJ whole genome shotgun (WGS) entry which is preliminary data.</text>
</comment>
<proteinExistence type="predicted"/>
<feature type="coiled-coil region" evidence="1">
    <location>
        <begin position="323"/>
        <end position="350"/>
    </location>
</feature>
<dbReference type="OrthoDB" id="2403806at2759"/>
<gene>
    <name evidence="2" type="ORF">BGW38_007764</name>
</gene>
<reference evidence="2" key="1">
    <citation type="journal article" date="2020" name="Fungal Divers.">
        <title>Resolving the Mortierellaceae phylogeny through synthesis of multi-gene phylogenetics and phylogenomics.</title>
        <authorList>
            <person name="Vandepol N."/>
            <person name="Liber J."/>
            <person name="Desiro A."/>
            <person name="Na H."/>
            <person name="Kennedy M."/>
            <person name="Barry K."/>
            <person name="Grigoriev I.V."/>
            <person name="Miller A.N."/>
            <person name="O'Donnell K."/>
            <person name="Stajich J.E."/>
            <person name="Bonito G."/>
        </authorList>
    </citation>
    <scope>NUCLEOTIDE SEQUENCE</scope>
    <source>
        <strain evidence="2">KOD1015</strain>
    </source>
</reference>
<dbReference type="Proteomes" id="UP000780801">
    <property type="component" value="Unassembled WGS sequence"/>
</dbReference>
<keyword evidence="1" id="KW-0175">Coiled coil</keyword>
<protein>
    <submittedName>
        <fullName evidence="2">Uncharacterized protein</fullName>
    </submittedName>
</protein>
<organism evidence="2 3">
    <name type="scientific">Lunasporangiospora selenospora</name>
    <dbReference type="NCBI Taxonomy" id="979761"/>
    <lineage>
        <taxon>Eukaryota</taxon>
        <taxon>Fungi</taxon>
        <taxon>Fungi incertae sedis</taxon>
        <taxon>Mucoromycota</taxon>
        <taxon>Mortierellomycotina</taxon>
        <taxon>Mortierellomycetes</taxon>
        <taxon>Mortierellales</taxon>
        <taxon>Mortierellaceae</taxon>
        <taxon>Lunasporangiospora</taxon>
    </lineage>
</organism>